<keyword evidence="1" id="KW-1133">Transmembrane helix</keyword>
<dbReference type="EMBL" id="CP099837">
    <property type="protein sequence ID" value="USY21808.1"/>
    <property type="molecule type" value="Genomic_DNA"/>
</dbReference>
<evidence type="ECO:0000313" key="4">
    <source>
        <dbReference type="Proteomes" id="UP001055940"/>
    </source>
</evidence>
<organism evidence="3 4">
    <name type="scientific">Nocardiopsis exhalans</name>
    <dbReference type="NCBI Taxonomy" id="163604"/>
    <lineage>
        <taxon>Bacteria</taxon>
        <taxon>Bacillati</taxon>
        <taxon>Actinomycetota</taxon>
        <taxon>Actinomycetes</taxon>
        <taxon>Streptosporangiales</taxon>
        <taxon>Nocardiopsidaceae</taxon>
        <taxon>Nocardiopsis</taxon>
    </lineage>
</organism>
<feature type="transmembrane region" description="Helical" evidence="1">
    <location>
        <begin position="6"/>
        <end position="24"/>
    </location>
</feature>
<dbReference type="InterPro" id="IPR050039">
    <property type="entry name" value="MAB_1171c-like"/>
</dbReference>
<feature type="transmembrane region" description="Helical" evidence="1">
    <location>
        <begin position="36"/>
        <end position="62"/>
    </location>
</feature>
<keyword evidence="1" id="KW-0812">Transmembrane</keyword>
<feature type="transmembrane region" description="Helical" evidence="1">
    <location>
        <begin position="144"/>
        <end position="165"/>
    </location>
</feature>
<feature type="transmembrane region" description="Helical" evidence="1">
    <location>
        <begin position="177"/>
        <end position="201"/>
    </location>
</feature>
<evidence type="ECO:0000259" key="2">
    <source>
        <dbReference type="Pfam" id="PF20182"/>
    </source>
</evidence>
<keyword evidence="1" id="KW-0472">Membrane</keyword>
<evidence type="ECO:0000256" key="1">
    <source>
        <dbReference type="SAM" id="Phobius"/>
    </source>
</evidence>
<accession>A0ABY5DFG4</accession>
<reference evidence="3" key="1">
    <citation type="submission" date="2022-06" db="EMBL/GenBank/DDBJ databases">
        <authorList>
            <person name="Ping M."/>
        </authorList>
    </citation>
    <scope>NUCLEOTIDE SEQUENCE</scope>
    <source>
        <strain evidence="3">JCM11759T</strain>
    </source>
</reference>
<feature type="domain" description="DUF6545" evidence="2">
    <location>
        <begin position="248"/>
        <end position="394"/>
    </location>
</feature>
<dbReference type="InterPro" id="IPR046675">
    <property type="entry name" value="DUF6545"/>
</dbReference>
<sequence>MTSDDWISIVVALLIGAATAHKAFQVFKTKPANRPLWVAKFATYISLGLAVSLGSPLLYSALSGLMGVDNGARLVKHVLAITAFTTGPIFLHSMAKPETAFRDAMIRIGVTVPLLAVMAVSFLSEPRSPDIPGEFFDAFVSAPGMGLYMTIYLGLIGVAVLDLFIMSIRYARSGSGFLATGTWLMSAGAGAGLVYVVNLAVTTASVRGNWELPVTETLARFLVPFGAVCIVLGLIIPAIGPVSTALYQWPRRIREYRALHPLWLSVYQATPQVVLNAPKHPEANSVPQPFTAHALLLRRTVEIRDGALEVRPYLHPEVADTAEHLADEAGLTGSQREHVVEAAQLAVGLITARHMPDDIAAEPKLDTAPLSHVGTDDVDTDATALLPVATAFASSPIVAAVLEEHDPRKARYV</sequence>
<feature type="transmembrane region" description="Helical" evidence="1">
    <location>
        <begin position="221"/>
        <end position="247"/>
    </location>
</feature>
<gene>
    <name evidence="3" type="ORF">NE857_09460</name>
</gene>
<evidence type="ECO:0000313" key="3">
    <source>
        <dbReference type="EMBL" id="USY21808.1"/>
    </source>
</evidence>
<keyword evidence="4" id="KW-1185">Reference proteome</keyword>
<dbReference type="Pfam" id="PF20182">
    <property type="entry name" value="DUF6545"/>
    <property type="match status" value="1"/>
</dbReference>
<protein>
    <recommendedName>
        <fullName evidence="2">DUF6545 domain-containing protein</fullName>
    </recommendedName>
</protein>
<dbReference type="RefSeq" id="WP_254420647.1">
    <property type="nucleotide sequence ID" value="NZ_BAAAJB010000058.1"/>
</dbReference>
<feature type="transmembrane region" description="Helical" evidence="1">
    <location>
        <begin position="104"/>
        <end position="124"/>
    </location>
</feature>
<name>A0ABY5DFG4_9ACTN</name>
<dbReference type="NCBIfam" id="NF042915">
    <property type="entry name" value="MAB_1171c_fam"/>
    <property type="match status" value="1"/>
</dbReference>
<feature type="transmembrane region" description="Helical" evidence="1">
    <location>
        <begin position="74"/>
        <end position="92"/>
    </location>
</feature>
<dbReference type="Proteomes" id="UP001055940">
    <property type="component" value="Chromosome"/>
</dbReference>
<proteinExistence type="predicted"/>